<evidence type="ECO:0000313" key="3">
    <source>
        <dbReference type="EMBL" id="NLR91952.1"/>
    </source>
</evidence>
<accession>A0A7X8XW46</accession>
<feature type="domain" description="Secretion system C-terminal sorting" evidence="2">
    <location>
        <begin position="421"/>
        <end position="485"/>
    </location>
</feature>
<organism evidence="3 4">
    <name type="scientific">Flammeovirga agarivorans</name>
    <dbReference type="NCBI Taxonomy" id="2726742"/>
    <lineage>
        <taxon>Bacteria</taxon>
        <taxon>Pseudomonadati</taxon>
        <taxon>Bacteroidota</taxon>
        <taxon>Cytophagia</taxon>
        <taxon>Cytophagales</taxon>
        <taxon>Flammeovirgaceae</taxon>
        <taxon>Flammeovirga</taxon>
    </lineage>
</organism>
<dbReference type="Pfam" id="PF18962">
    <property type="entry name" value="Por_Secre_tail"/>
    <property type="match status" value="1"/>
</dbReference>
<proteinExistence type="predicted"/>
<evidence type="ECO:0000256" key="1">
    <source>
        <dbReference type="SAM" id="SignalP"/>
    </source>
</evidence>
<name>A0A7X8XW46_9BACT</name>
<gene>
    <name evidence="3" type="ORF">HGP29_12075</name>
</gene>
<keyword evidence="4" id="KW-1185">Reference proteome</keyword>
<dbReference type="InterPro" id="IPR026444">
    <property type="entry name" value="Secre_tail"/>
</dbReference>
<evidence type="ECO:0000259" key="2">
    <source>
        <dbReference type="Pfam" id="PF18962"/>
    </source>
</evidence>
<feature type="signal peptide" evidence="1">
    <location>
        <begin position="1"/>
        <end position="23"/>
    </location>
</feature>
<keyword evidence="1" id="KW-0732">Signal</keyword>
<sequence length="492" mass="54539">MNATILTRLLTLCIILLSSNIFAANISWDGDAGDGLWSTASNWDGDALPDNGDNVTLDCNCTITVNGDIEYKKLALEAGTTLHFTANSTIDKADETTIDGTMIIDAIVTFPQGIEVELTDDDAILQVNASGEITDTGLGLAENSRIEIKAEGTNTGVDEGPFIYNYGEMTLKKLDIGKDGNGELYNYSDGIINVSDELHVDGELCNQGTLNIHNEDGDAKFKVHGATISCGGLVNVDLVELDDKEDRQANLSDIVISDGNDCEGGDSDTPQYKVKDVDGIHTFNEVVLLDAGNNTFQIDPENVYSCNRNAANEDLPVELIYFEAYEYESAVELIWETASEINNSHFVLEKSQDKVNWYEITQVQGMGNSNIAMNYSFMDENPYPGVSYYRLTQVDFDGKYEMFEPIMYKNGEEVITNILAFPIPSEKIVTITSTQDILKERIQIFNSIGVSVQHLVNIESMETKHIQLNIEELKQGVYYFKTQEQIIRFVKN</sequence>
<comment type="caution">
    <text evidence="3">The sequence shown here is derived from an EMBL/GenBank/DDBJ whole genome shotgun (WGS) entry which is preliminary data.</text>
</comment>
<dbReference type="Proteomes" id="UP000585050">
    <property type="component" value="Unassembled WGS sequence"/>
</dbReference>
<reference evidence="3 4" key="1">
    <citation type="submission" date="2020-04" db="EMBL/GenBank/DDBJ databases">
        <title>Flammeovirga sp. SR4, a novel species isolated from seawater.</title>
        <authorList>
            <person name="Wang X."/>
        </authorList>
    </citation>
    <scope>NUCLEOTIDE SEQUENCE [LARGE SCALE GENOMIC DNA]</scope>
    <source>
        <strain evidence="3 4">SR4</strain>
    </source>
</reference>
<protein>
    <submittedName>
        <fullName evidence="3">T9SS type A sorting domain-containing protein</fullName>
    </submittedName>
</protein>
<feature type="chain" id="PRO_5030988955" evidence="1">
    <location>
        <begin position="24"/>
        <end position="492"/>
    </location>
</feature>
<dbReference type="EMBL" id="JABAIL010000003">
    <property type="protein sequence ID" value="NLR91952.1"/>
    <property type="molecule type" value="Genomic_DNA"/>
</dbReference>
<evidence type="ECO:0000313" key="4">
    <source>
        <dbReference type="Proteomes" id="UP000585050"/>
    </source>
</evidence>
<dbReference type="RefSeq" id="WP_168882661.1">
    <property type="nucleotide sequence ID" value="NZ_JABAIL010000003.1"/>
</dbReference>
<dbReference type="AlphaFoldDB" id="A0A7X8XW46"/>